<evidence type="ECO:0000259" key="2">
    <source>
        <dbReference type="PROSITE" id="PS51724"/>
    </source>
</evidence>
<feature type="compositionally biased region" description="Low complexity" evidence="1">
    <location>
        <begin position="127"/>
        <end position="137"/>
    </location>
</feature>
<evidence type="ECO:0000313" key="3">
    <source>
        <dbReference type="EMBL" id="RXJ73520.1"/>
    </source>
</evidence>
<protein>
    <recommendedName>
        <fullName evidence="2">SPOR domain-containing protein</fullName>
    </recommendedName>
</protein>
<dbReference type="GO" id="GO:0042834">
    <property type="term" value="F:peptidoglycan binding"/>
    <property type="evidence" value="ECO:0007669"/>
    <property type="project" value="InterPro"/>
</dbReference>
<feature type="domain" description="SPOR" evidence="2">
    <location>
        <begin position="299"/>
        <end position="377"/>
    </location>
</feature>
<keyword evidence="4" id="KW-1185">Reference proteome</keyword>
<accession>A0A4Q0YQU2</accession>
<dbReference type="Gene3D" id="3.30.70.1070">
    <property type="entry name" value="Sporulation related repeat"/>
    <property type="match status" value="1"/>
</dbReference>
<feature type="compositionally biased region" description="Polar residues" evidence="1">
    <location>
        <begin position="98"/>
        <end position="121"/>
    </location>
</feature>
<dbReference type="SUPFAM" id="SSF110997">
    <property type="entry name" value="Sporulation related repeat"/>
    <property type="match status" value="1"/>
</dbReference>
<dbReference type="EMBL" id="PEIB01000009">
    <property type="protein sequence ID" value="RXJ73520.1"/>
    <property type="molecule type" value="Genomic_DNA"/>
</dbReference>
<reference evidence="3 4" key="1">
    <citation type="submission" date="2017-10" db="EMBL/GenBank/DDBJ databases">
        <title>Nyctiphanis sp. nov., isolated from the stomach of the euphausiid Nyctiphanes simplex (Hansen, 1911) in the Gulf of California.</title>
        <authorList>
            <person name="Gomez-Gil B."/>
            <person name="Aguilar-Mendez M."/>
            <person name="Lopez-Cortes A."/>
            <person name="Gomez-Gutierrez J."/>
            <person name="Roque A."/>
            <person name="Lang E."/>
            <person name="Gonzalez-Castillo A."/>
        </authorList>
    </citation>
    <scope>NUCLEOTIDE SEQUENCE [LARGE SCALE GENOMIC DNA]</scope>
    <source>
        <strain evidence="3 4">CAIM 600</strain>
    </source>
</reference>
<feature type="compositionally biased region" description="Low complexity" evidence="1">
    <location>
        <begin position="159"/>
        <end position="179"/>
    </location>
</feature>
<dbReference type="InterPro" id="IPR007730">
    <property type="entry name" value="SPOR-like_dom"/>
</dbReference>
<evidence type="ECO:0000313" key="4">
    <source>
        <dbReference type="Proteomes" id="UP000290287"/>
    </source>
</evidence>
<evidence type="ECO:0000256" key="1">
    <source>
        <dbReference type="SAM" id="MobiDB-lite"/>
    </source>
</evidence>
<sequence>MVVGAGSVWWFWPQSDDSQRNNALIPQGIDELTEFVEKLNQADDESSDSSASANTQPNSNQVVAQSDAANSEEVNTEASNQQTSNVTAVTTGLVGTTPNTGTKATQTGDKTVGRQTSSGTSAAKPPTSNAAGTATNSANTSTKLNVTTVGITAAGGSGVASSSVGVSGSGGSVTRQSGVNTNSGAVITTPGQDGAVGRDAVYVNADQQTEDDFELPEQLVQQGVTVGRGGDENKRIVVPDTVVDAIIDQQAAGSDGTAAVNALLPELANAVSDVTQGTSQPKMTRVGFTTELANQALLQVSEDRFALQLAALQSREAVDTFISELDLAGKVNVYETRRNGDPWFMVLLGDYASVTEARKAGLVLPDDIQALSPWAKAFTQIHQEIRRVN</sequence>
<dbReference type="Pfam" id="PF05036">
    <property type="entry name" value="SPOR"/>
    <property type="match status" value="1"/>
</dbReference>
<feature type="region of interest" description="Disordered" evidence="1">
    <location>
        <begin position="40"/>
        <end position="137"/>
    </location>
</feature>
<dbReference type="PROSITE" id="PS51724">
    <property type="entry name" value="SPOR"/>
    <property type="match status" value="1"/>
</dbReference>
<name>A0A4Q0YQU2_9GAMM</name>
<feature type="region of interest" description="Disordered" evidence="1">
    <location>
        <begin position="155"/>
        <end position="192"/>
    </location>
</feature>
<dbReference type="AlphaFoldDB" id="A0A4Q0YQU2"/>
<dbReference type="InterPro" id="IPR036680">
    <property type="entry name" value="SPOR-like_sf"/>
</dbReference>
<feature type="compositionally biased region" description="Polar residues" evidence="1">
    <location>
        <begin position="54"/>
        <end position="85"/>
    </location>
</feature>
<comment type="caution">
    <text evidence="3">The sequence shown here is derived from an EMBL/GenBank/DDBJ whole genome shotgun (WGS) entry which is preliminary data.</text>
</comment>
<dbReference type="Proteomes" id="UP000290287">
    <property type="component" value="Unassembled WGS sequence"/>
</dbReference>
<proteinExistence type="predicted"/>
<feature type="compositionally biased region" description="Polar residues" evidence="1">
    <location>
        <begin position="180"/>
        <end position="191"/>
    </location>
</feature>
<organism evidence="3 4">
    <name type="scientific">Veronia nyctiphanis</name>
    <dbReference type="NCBI Taxonomy" id="1278244"/>
    <lineage>
        <taxon>Bacteria</taxon>
        <taxon>Pseudomonadati</taxon>
        <taxon>Pseudomonadota</taxon>
        <taxon>Gammaproteobacteria</taxon>
        <taxon>Vibrionales</taxon>
        <taxon>Vibrionaceae</taxon>
        <taxon>Veronia</taxon>
    </lineage>
</organism>
<feature type="compositionally biased region" description="Low complexity" evidence="1">
    <location>
        <begin position="86"/>
        <end position="97"/>
    </location>
</feature>
<gene>
    <name evidence="3" type="ORF">CS022_09380</name>
</gene>